<proteinExistence type="predicted"/>
<evidence type="ECO:0008006" key="2">
    <source>
        <dbReference type="Google" id="ProtNLM"/>
    </source>
</evidence>
<dbReference type="Pfam" id="PF03692">
    <property type="entry name" value="CxxCxxCC"/>
    <property type="match status" value="1"/>
</dbReference>
<protein>
    <recommendedName>
        <fullName evidence="2">YkgJ family cysteine cluster protein</fullName>
    </recommendedName>
</protein>
<dbReference type="EMBL" id="LAZR01002881">
    <property type="protein sequence ID" value="KKN24460.1"/>
    <property type="molecule type" value="Genomic_DNA"/>
</dbReference>
<reference evidence="1" key="1">
    <citation type="journal article" date="2015" name="Nature">
        <title>Complex archaea that bridge the gap between prokaryotes and eukaryotes.</title>
        <authorList>
            <person name="Spang A."/>
            <person name="Saw J.H."/>
            <person name="Jorgensen S.L."/>
            <person name="Zaremba-Niedzwiedzka K."/>
            <person name="Martijn J."/>
            <person name="Lind A.E."/>
            <person name="van Eijk R."/>
            <person name="Schleper C."/>
            <person name="Guy L."/>
            <person name="Ettema T.J."/>
        </authorList>
    </citation>
    <scope>NUCLEOTIDE SEQUENCE</scope>
</reference>
<comment type="caution">
    <text evidence="1">The sequence shown here is derived from an EMBL/GenBank/DDBJ whole genome shotgun (WGS) entry which is preliminary data.</text>
</comment>
<accession>A0A0F9NY92</accession>
<sequence length="231" mass="28449">MPSYDYTGRFKFNPYVSVVVNYQERLGIEVFIKNNTKFRVNIKPMEVFFLKLFQVGFIREYQIGIEDQHCYYYDIKNKRCKIYSHRPAVCRYYPLQLANQKFHIPKPNNECLLIKNLLEDQYNVKKKEKILYDLKYEHLKIAFHREYKIYLETRAEWFIQSKYFLEFFEDLLIPSDELSPKRIKDHKLKDMCYFIEWAEENFKTPSMISLLEEFKENYYIIAKKALKKRYF</sequence>
<dbReference type="AlphaFoldDB" id="A0A0F9NY92"/>
<gene>
    <name evidence="1" type="ORF">LCGC14_0894620</name>
</gene>
<organism evidence="1">
    <name type="scientific">marine sediment metagenome</name>
    <dbReference type="NCBI Taxonomy" id="412755"/>
    <lineage>
        <taxon>unclassified sequences</taxon>
        <taxon>metagenomes</taxon>
        <taxon>ecological metagenomes</taxon>
    </lineage>
</organism>
<dbReference type="InterPro" id="IPR005358">
    <property type="entry name" value="Puta_zinc/iron-chelating_dom"/>
</dbReference>
<name>A0A0F9NY92_9ZZZZ</name>
<evidence type="ECO:0000313" key="1">
    <source>
        <dbReference type="EMBL" id="KKN24460.1"/>
    </source>
</evidence>